<dbReference type="PANTHER" id="PTHR12356:SF3">
    <property type="entry name" value="NUCLEAR MIGRATION PROTEIN NUDC"/>
    <property type="match status" value="1"/>
</dbReference>
<organism evidence="4 5">
    <name type="scientific">Vavraia culicis (isolate floridensis)</name>
    <name type="common">Microsporidian parasite</name>
    <dbReference type="NCBI Taxonomy" id="948595"/>
    <lineage>
        <taxon>Eukaryota</taxon>
        <taxon>Fungi</taxon>
        <taxon>Fungi incertae sedis</taxon>
        <taxon>Microsporidia</taxon>
        <taxon>Pleistophoridae</taxon>
        <taxon>Vavraia</taxon>
    </lineage>
</organism>
<dbReference type="InterPro" id="IPR008978">
    <property type="entry name" value="HSP20-like_chaperone"/>
</dbReference>
<sequence length="163" mass="18759">MENENFKWDQEYDEVQVTVPYEGDITRDDVKTELTRTTFKLLLKGRPVVSGELSNTIKCGDEDVLFYMDGGQVVVTLEKEDKKWWDSFFTGGKRVDVNDIASKKQTKFEDLDPEAQSLVEKMMHQQKNKTENSVADGDIKTAELFNQLKRDSKLDLGPEEVLE</sequence>
<dbReference type="OrthoDB" id="2190447at2759"/>
<dbReference type="InterPro" id="IPR037898">
    <property type="entry name" value="NudC_fam"/>
</dbReference>
<comment type="subcellular location">
    <subcellularLocation>
        <location evidence="1">Cytoplasm</location>
    </subcellularLocation>
</comment>
<dbReference type="GO" id="GO:0005737">
    <property type="term" value="C:cytoplasm"/>
    <property type="evidence" value="ECO:0007669"/>
    <property type="project" value="UniProtKB-SubCell"/>
</dbReference>
<dbReference type="GO" id="GO:0006457">
    <property type="term" value="P:protein folding"/>
    <property type="evidence" value="ECO:0007669"/>
    <property type="project" value="TreeGrafter"/>
</dbReference>
<dbReference type="Pfam" id="PF04969">
    <property type="entry name" value="CS"/>
    <property type="match status" value="1"/>
</dbReference>
<reference evidence="5" key="1">
    <citation type="submission" date="2011-03" db="EMBL/GenBank/DDBJ databases">
        <title>The genome sequence of Vavraia culicis strain floridensis.</title>
        <authorList>
            <consortium name="The Broad Institute Genome Sequencing Platform"/>
            <person name="Cuomo C."/>
            <person name="Becnel J."/>
            <person name="Sanscrainte N."/>
            <person name="Young S.K."/>
            <person name="Zeng Q."/>
            <person name="Gargeya S."/>
            <person name="Fitzgerald M."/>
            <person name="Haas B."/>
            <person name="Abouelleil A."/>
            <person name="Alvarado L."/>
            <person name="Arachchi H.M."/>
            <person name="Berlin A."/>
            <person name="Chapman S.B."/>
            <person name="Gearin G."/>
            <person name="Goldberg J."/>
            <person name="Griggs A."/>
            <person name="Gujja S."/>
            <person name="Hansen M."/>
            <person name="Heiman D."/>
            <person name="Howarth C."/>
            <person name="Larimer J."/>
            <person name="Lui A."/>
            <person name="MacDonald P.J.P."/>
            <person name="McCowen C."/>
            <person name="Montmayeur A."/>
            <person name="Murphy C."/>
            <person name="Neiman D."/>
            <person name="Pearson M."/>
            <person name="Priest M."/>
            <person name="Roberts A."/>
            <person name="Saif S."/>
            <person name="Shea T."/>
            <person name="Sisk P."/>
            <person name="Stolte C."/>
            <person name="Sykes S."/>
            <person name="Wortman J."/>
            <person name="Nusbaum C."/>
            <person name="Birren B."/>
        </authorList>
    </citation>
    <scope>NUCLEOTIDE SEQUENCE [LARGE SCALE GENOMIC DNA]</scope>
    <source>
        <strain evidence="5">floridensis</strain>
    </source>
</reference>
<protein>
    <recommendedName>
        <fullName evidence="3">CS domain-containing protein</fullName>
    </recommendedName>
</protein>
<dbReference type="RefSeq" id="XP_008075625.1">
    <property type="nucleotide sequence ID" value="XM_008077434.1"/>
</dbReference>
<gene>
    <name evidence="4" type="ORF">VCUG_02616</name>
</gene>
<dbReference type="InterPro" id="IPR007052">
    <property type="entry name" value="CS_dom"/>
</dbReference>
<keyword evidence="5" id="KW-1185">Reference proteome</keyword>
<dbReference type="Proteomes" id="UP000011081">
    <property type="component" value="Unassembled WGS sequence"/>
</dbReference>
<dbReference type="EMBL" id="GL877488">
    <property type="protein sequence ID" value="ELA45896.1"/>
    <property type="molecule type" value="Genomic_DNA"/>
</dbReference>
<evidence type="ECO:0000256" key="1">
    <source>
        <dbReference type="ARBA" id="ARBA00004496"/>
    </source>
</evidence>
<name>L2GQI0_VAVCU</name>
<dbReference type="Gene3D" id="2.60.40.790">
    <property type="match status" value="1"/>
</dbReference>
<evidence type="ECO:0000313" key="5">
    <source>
        <dbReference type="Proteomes" id="UP000011081"/>
    </source>
</evidence>
<evidence type="ECO:0000259" key="3">
    <source>
        <dbReference type="PROSITE" id="PS51203"/>
    </source>
</evidence>
<keyword evidence="2" id="KW-0963">Cytoplasm</keyword>
<dbReference type="AlphaFoldDB" id="L2GQI0"/>
<dbReference type="OMA" id="RFIIVEF"/>
<dbReference type="PANTHER" id="PTHR12356">
    <property type="entry name" value="NUCLEAR MOVEMENT PROTEIN NUDC"/>
    <property type="match status" value="1"/>
</dbReference>
<feature type="domain" description="CS" evidence="3">
    <location>
        <begin position="1"/>
        <end position="89"/>
    </location>
</feature>
<accession>L2GQI0</accession>
<dbReference type="FunCoup" id="L2GQI0">
    <property type="interactions" value="193"/>
</dbReference>
<dbReference type="HOGENOM" id="CLU_124011_0_0_1"/>
<dbReference type="GeneID" id="19880477"/>
<dbReference type="GO" id="GO:0051082">
    <property type="term" value="F:unfolded protein binding"/>
    <property type="evidence" value="ECO:0007669"/>
    <property type="project" value="TreeGrafter"/>
</dbReference>
<evidence type="ECO:0000313" key="4">
    <source>
        <dbReference type="EMBL" id="ELA45896.1"/>
    </source>
</evidence>
<proteinExistence type="predicted"/>
<dbReference type="InParanoid" id="L2GQI0"/>
<dbReference type="PROSITE" id="PS51203">
    <property type="entry name" value="CS"/>
    <property type="match status" value="1"/>
</dbReference>
<dbReference type="STRING" id="948595.L2GQI0"/>
<dbReference type="SUPFAM" id="SSF49764">
    <property type="entry name" value="HSP20-like chaperones"/>
    <property type="match status" value="1"/>
</dbReference>
<dbReference type="VEuPathDB" id="MicrosporidiaDB:VCUG_02616"/>
<evidence type="ECO:0000256" key="2">
    <source>
        <dbReference type="ARBA" id="ARBA00022490"/>
    </source>
</evidence>